<dbReference type="InterPro" id="IPR036397">
    <property type="entry name" value="RNaseH_sf"/>
</dbReference>
<dbReference type="PANTHER" id="PTHR37984:SF5">
    <property type="entry name" value="PROTEIN NYNRIN-LIKE"/>
    <property type="match status" value="1"/>
</dbReference>
<dbReference type="SUPFAM" id="SSF56672">
    <property type="entry name" value="DNA/RNA polymerases"/>
    <property type="match status" value="1"/>
</dbReference>
<dbReference type="PANTHER" id="PTHR37984">
    <property type="entry name" value="PROTEIN CBG26694"/>
    <property type="match status" value="1"/>
</dbReference>
<dbReference type="GO" id="GO:0015074">
    <property type="term" value="P:DNA integration"/>
    <property type="evidence" value="ECO:0007669"/>
    <property type="project" value="InterPro"/>
</dbReference>
<dbReference type="InterPro" id="IPR041577">
    <property type="entry name" value="RT_RNaseH_2"/>
</dbReference>
<evidence type="ECO:0000256" key="1">
    <source>
        <dbReference type="ARBA" id="ARBA00023268"/>
    </source>
</evidence>
<dbReference type="EMBL" id="SSTE01002676">
    <property type="protein sequence ID" value="KAA0063378.1"/>
    <property type="molecule type" value="Genomic_DNA"/>
</dbReference>
<evidence type="ECO:0000313" key="5">
    <source>
        <dbReference type="Proteomes" id="UP000321393"/>
    </source>
</evidence>
<dbReference type="Proteomes" id="UP000321393">
    <property type="component" value="Unassembled WGS sequence"/>
</dbReference>
<proteinExistence type="predicted"/>
<keyword evidence="1" id="KW-0511">Multifunctional enzyme</keyword>
<dbReference type="Pfam" id="PF17919">
    <property type="entry name" value="RT_RNaseH_2"/>
    <property type="match status" value="1"/>
</dbReference>
<dbReference type="OrthoDB" id="669841at2759"/>
<dbReference type="Proteomes" id="UP000321947">
    <property type="component" value="Unassembled WGS sequence"/>
</dbReference>
<dbReference type="GO" id="GO:0003676">
    <property type="term" value="F:nucleic acid binding"/>
    <property type="evidence" value="ECO:0007669"/>
    <property type="project" value="InterPro"/>
</dbReference>
<name>A0A5A7V717_CUCMM</name>
<evidence type="ECO:0000313" key="3">
    <source>
        <dbReference type="EMBL" id="KAA0063378.1"/>
    </source>
</evidence>
<dbReference type="EMBL" id="SSTD01010532">
    <property type="protein sequence ID" value="TYK11641.1"/>
    <property type="molecule type" value="Genomic_DNA"/>
</dbReference>
<accession>A0A5A7V717</accession>
<organism evidence="3 5">
    <name type="scientific">Cucumis melo var. makuwa</name>
    <name type="common">Oriental melon</name>
    <dbReference type="NCBI Taxonomy" id="1194695"/>
    <lineage>
        <taxon>Eukaryota</taxon>
        <taxon>Viridiplantae</taxon>
        <taxon>Streptophyta</taxon>
        <taxon>Embryophyta</taxon>
        <taxon>Tracheophyta</taxon>
        <taxon>Spermatophyta</taxon>
        <taxon>Magnoliopsida</taxon>
        <taxon>eudicotyledons</taxon>
        <taxon>Gunneridae</taxon>
        <taxon>Pentapetalae</taxon>
        <taxon>rosids</taxon>
        <taxon>fabids</taxon>
        <taxon>Cucurbitales</taxon>
        <taxon>Cucurbitaceae</taxon>
        <taxon>Benincaseae</taxon>
        <taxon>Cucumis</taxon>
    </lineage>
</organism>
<dbReference type="InterPro" id="IPR012337">
    <property type="entry name" value="RNaseH-like_sf"/>
</dbReference>
<evidence type="ECO:0000313" key="6">
    <source>
        <dbReference type="Proteomes" id="UP000321947"/>
    </source>
</evidence>
<dbReference type="GO" id="GO:0003824">
    <property type="term" value="F:catalytic activity"/>
    <property type="evidence" value="ECO:0007669"/>
    <property type="project" value="UniProtKB-KW"/>
</dbReference>
<gene>
    <name evidence="4" type="ORF">E5676_scaffold828G00050</name>
    <name evidence="3" type="ORF">E6C27_scaffold508G00060</name>
</gene>
<dbReference type="InterPro" id="IPR041588">
    <property type="entry name" value="Integrase_H2C2"/>
</dbReference>
<dbReference type="Gene3D" id="1.10.340.70">
    <property type="match status" value="1"/>
</dbReference>
<dbReference type="InterPro" id="IPR050951">
    <property type="entry name" value="Retrovirus_Pol_polyprotein"/>
</dbReference>
<evidence type="ECO:0000313" key="4">
    <source>
        <dbReference type="EMBL" id="TYK11641.1"/>
    </source>
</evidence>
<dbReference type="Pfam" id="PF17921">
    <property type="entry name" value="Integrase_H2C2"/>
    <property type="match status" value="1"/>
</dbReference>
<dbReference type="SUPFAM" id="SSF53098">
    <property type="entry name" value="Ribonuclease H-like"/>
    <property type="match status" value="1"/>
</dbReference>
<dbReference type="PROSITE" id="PS50994">
    <property type="entry name" value="INTEGRASE"/>
    <property type="match status" value="1"/>
</dbReference>
<dbReference type="AlphaFoldDB" id="A0A5A7V717"/>
<evidence type="ECO:0000259" key="2">
    <source>
        <dbReference type="PROSITE" id="PS50994"/>
    </source>
</evidence>
<dbReference type="Gene3D" id="3.10.10.10">
    <property type="entry name" value="HIV Type 1 Reverse Transcriptase, subunit A, domain 1"/>
    <property type="match status" value="1"/>
</dbReference>
<dbReference type="InterPro" id="IPR043502">
    <property type="entry name" value="DNA/RNA_pol_sf"/>
</dbReference>
<reference evidence="5 6" key="1">
    <citation type="submission" date="2019-08" db="EMBL/GenBank/DDBJ databases">
        <title>Draft genome sequences of two oriental melons (Cucumis melo L. var makuwa).</title>
        <authorList>
            <person name="Kwon S.-Y."/>
        </authorList>
    </citation>
    <scope>NUCLEOTIDE SEQUENCE [LARGE SCALE GENOMIC DNA]</scope>
    <source>
        <strain evidence="6">cv. Chang Bougi</strain>
        <strain evidence="5">cv. SW 3</strain>
        <tissue evidence="3">Leaf</tissue>
    </source>
</reference>
<dbReference type="InterPro" id="IPR001584">
    <property type="entry name" value="Integrase_cat-core"/>
</dbReference>
<comment type="caution">
    <text evidence="3">The sequence shown here is derived from an EMBL/GenBank/DDBJ whole genome shotgun (WGS) entry which is preliminary data.</text>
</comment>
<protein>
    <submittedName>
        <fullName evidence="3">Retrotransposable element Tf2</fullName>
    </submittedName>
</protein>
<feature type="domain" description="Integrase catalytic" evidence="2">
    <location>
        <begin position="316"/>
        <end position="497"/>
    </location>
</feature>
<sequence>MEKLVDEMLSSGIIRPSTSPYSSSVLLVKKKNGSRRFCVDYKALNNLTIPDKFPIPVIEELFDELNGQMLPRIDRVLQTFCTTLQSTAASLTQLLKLGAFKWTKETEEAFQKLQDTMMTLPVLALHDFNIPFEVETDAFRYGIRVVLMQNKRPIAFYSHTLAMRDRAKPVYERANSCSISSAMLETLSLRYSFEVLYKPGLENKAANTLSRMPPTVHLYNLTAPTLIDLKVIKEEVERDEQLKEVIAKLQCGEELTNYSMQHDMLRYKGRIVIAKTSSLIPTIMHTYHDSVFGEHSGFLRTYKRLTREIFWKGMKHDIQKIWNDISIDFIEGLPKSAGYEVILVVVDWFSKYAHFLTLKHPFDAKTVADLFIKEIVRSHGFPQSIVSDRDKILLSHFWKELFCLARTKLNRSTTYHPQTDGQTEVVNRSVEIYLRCFCGERPKKWDRSPLPLIYYGDRETPNSILDEQLKERDIALTALKDHLRVAQEKMKSYADIKRRCVEFEGEMLKRAFGECKERQEVVPYLTENHEWVAVPDEAYGYTKNDKGDWEVLMSWKGLPRHEATWEKYDFHLEDKVNLEQGCNDKPPIIHQYSRGKNK</sequence>
<dbReference type="Gene3D" id="3.30.420.10">
    <property type="entry name" value="Ribonuclease H-like superfamily/Ribonuclease H"/>
    <property type="match status" value="1"/>
</dbReference>